<feature type="signal peptide" evidence="1">
    <location>
        <begin position="1"/>
        <end position="21"/>
    </location>
</feature>
<reference evidence="3" key="1">
    <citation type="journal article" date="2019" name="Int. J. Syst. Evol. Microbiol.">
        <title>The Global Catalogue of Microorganisms (GCM) 10K type strain sequencing project: providing services to taxonomists for standard genome sequencing and annotation.</title>
        <authorList>
            <consortium name="The Broad Institute Genomics Platform"/>
            <consortium name="The Broad Institute Genome Sequencing Center for Infectious Disease"/>
            <person name="Wu L."/>
            <person name="Ma J."/>
        </authorList>
    </citation>
    <scope>NUCLEOTIDE SEQUENCE [LARGE SCALE GENOMIC DNA]</scope>
    <source>
        <strain evidence="3">JCM 9458</strain>
    </source>
</reference>
<evidence type="ECO:0000313" key="2">
    <source>
        <dbReference type="EMBL" id="GAA3386443.1"/>
    </source>
</evidence>
<protein>
    <recommendedName>
        <fullName evidence="4">Lipoprotein</fullName>
    </recommendedName>
</protein>
<evidence type="ECO:0008006" key="4">
    <source>
        <dbReference type="Google" id="ProtNLM"/>
    </source>
</evidence>
<evidence type="ECO:0000256" key="1">
    <source>
        <dbReference type="SAM" id="SignalP"/>
    </source>
</evidence>
<feature type="chain" id="PRO_5045277372" description="Lipoprotein" evidence="1">
    <location>
        <begin position="22"/>
        <end position="186"/>
    </location>
</feature>
<accession>A0ABP6SVX6</accession>
<organism evidence="2 3">
    <name type="scientific">Cryptosporangium minutisporangium</name>
    <dbReference type="NCBI Taxonomy" id="113569"/>
    <lineage>
        <taxon>Bacteria</taxon>
        <taxon>Bacillati</taxon>
        <taxon>Actinomycetota</taxon>
        <taxon>Actinomycetes</taxon>
        <taxon>Cryptosporangiales</taxon>
        <taxon>Cryptosporangiaceae</taxon>
        <taxon>Cryptosporangium</taxon>
    </lineage>
</organism>
<dbReference type="RefSeq" id="WP_345728104.1">
    <property type="nucleotide sequence ID" value="NZ_BAAAYN010000017.1"/>
</dbReference>
<keyword evidence="1" id="KW-0732">Signal</keyword>
<proteinExistence type="predicted"/>
<dbReference type="Proteomes" id="UP001501676">
    <property type="component" value="Unassembled WGS sequence"/>
</dbReference>
<comment type="caution">
    <text evidence="2">The sequence shown here is derived from an EMBL/GenBank/DDBJ whole genome shotgun (WGS) entry which is preliminary data.</text>
</comment>
<evidence type="ECO:0000313" key="3">
    <source>
        <dbReference type="Proteomes" id="UP001501676"/>
    </source>
</evidence>
<keyword evidence="3" id="KW-1185">Reference proteome</keyword>
<dbReference type="EMBL" id="BAAAYN010000017">
    <property type="protein sequence ID" value="GAA3386443.1"/>
    <property type="molecule type" value="Genomic_DNA"/>
</dbReference>
<name>A0ABP6SVX6_9ACTN</name>
<gene>
    <name evidence="2" type="ORF">GCM10020369_23750</name>
</gene>
<sequence length="186" mass="18756">MWTARALAAACLLVGAACSGAENYGSLPPAAPSAASAGASSAGEPSAASPPHSAVEVDVLAQYTRFWAEALPAAAAAPANRRVAVLAPVTTEPELSHVVRSLAVLEANGQTNYGADVPVQQVVRVDGSLALVEGCLDSSRSGVAEASTGAPVTRGVPRNPVRANLVRGTDGRWRVSAVTYPRGATC</sequence>
<dbReference type="PROSITE" id="PS51257">
    <property type="entry name" value="PROKAR_LIPOPROTEIN"/>
    <property type="match status" value="1"/>
</dbReference>